<name>A0A4Y7PEG7_9AGAM</name>
<dbReference type="VEuPathDB" id="FungiDB:BD410DRAFT_810330"/>
<reference evidence="1 2" key="1">
    <citation type="submission" date="2018-06" db="EMBL/GenBank/DDBJ databases">
        <title>A transcriptomic atlas of mushroom development highlights an independent origin of complex multicellularity.</title>
        <authorList>
            <consortium name="DOE Joint Genome Institute"/>
            <person name="Krizsan K."/>
            <person name="Almasi E."/>
            <person name="Merenyi Z."/>
            <person name="Sahu N."/>
            <person name="Viragh M."/>
            <person name="Koszo T."/>
            <person name="Mondo S."/>
            <person name="Kiss B."/>
            <person name="Balint B."/>
            <person name="Kues U."/>
            <person name="Barry K."/>
            <person name="Hegedus J.C."/>
            <person name="Henrissat B."/>
            <person name="Johnson J."/>
            <person name="Lipzen A."/>
            <person name="Ohm R."/>
            <person name="Nagy I."/>
            <person name="Pangilinan J."/>
            <person name="Yan J."/>
            <person name="Xiong Y."/>
            <person name="Grigoriev I.V."/>
            <person name="Hibbett D.S."/>
            <person name="Nagy L.G."/>
        </authorList>
    </citation>
    <scope>NUCLEOTIDE SEQUENCE [LARGE SCALE GENOMIC DNA]</scope>
    <source>
        <strain evidence="1 2">SZMC22713</strain>
    </source>
</reference>
<keyword evidence="2" id="KW-1185">Reference proteome</keyword>
<accession>A0A4Y7PEG7</accession>
<proteinExistence type="predicted"/>
<dbReference type="EMBL" id="ML170491">
    <property type="protein sequence ID" value="TDL13695.1"/>
    <property type="molecule type" value="Genomic_DNA"/>
</dbReference>
<protein>
    <submittedName>
        <fullName evidence="1">Uncharacterized protein</fullName>
    </submittedName>
</protein>
<evidence type="ECO:0000313" key="1">
    <source>
        <dbReference type="EMBL" id="TDL13695.1"/>
    </source>
</evidence>
<evidence type="ECO:0000313" key="2">
    <source>
        <dbReference type="Proteomes" id="UP000294933"/>
    </source>
</evidence>
<dbReference type="Proteomes" id="UP000294933">
    <property type="component" value="Unassembled WGS sequence"/>
</dbReference>
<sequence length="190" mass="21346">MYTNAPHGLERRHLQALYVITITYALYLHGVHDVTIYLHPMPMFFEALNHPLWPHGRAFVYYSDSSLISESTLTAFADNGTVPLEPTDKAIDCEGCLHLTPGDALFVRSQNYFDPYRDECPDAWIVGVPRTAGSICGDRFVRTSDMQFECIEHSSPGLRCFATANHDQSDGSHEHAIIDVMKPMNKSLEG</sequence>
<dbReference type="AlphaFoldDB" id="A0A4Y7PEG7"/>
<gene>
    <name evidence="1" type="ORF">BD410DRAFT_810330</name>
</gene>
<organism evidence="1 2">
    <name type="scientific">Rickenella mellea</name>
    <dbReference type="NCBI Taxonomy" id="50990"/>
    <lineage>
        <taxon>Eukaryota</taxon>
        <taxon>Fungi</taxon>
        <taxon>Dikarya</taxon>
        <taxon>Basidiomycota</taxon>
        <taxon>Agaricomycotina</taxon>
        <taxon>Agaricomycetes</taxon>
        <taxon>Hymenochaetales</taxon>
        <taxon>Rickenellaceae</taxon>
        <taxon>Rickenella</taxon>
    </lineage>
</organism>
<dbReference type="OrthoDB" id="3323039at2759"/>